<keyword evidence="2" id="KW-0503">Monooxygenase</keyword>
<keyword evidence="3" id="KW-1185">Reference proteome</keyword>
<evidence type="ECO:0000259" key="1">
    <source>
        <dbReference type="Pfam" id="PF03992"/>
    </source>
</evidence>
<dbReference type="Gene3D" id="3.30.70.100">
    <property type="match status" value="2"/>
</dbReference>
<feature type="domain" description="ABM" evidence="1">
    <location>
        <begin position="136"/>
        <end position="187"/>
    </location>
</feature>
<dbReference type="InterPro" id="IPR007138">
    <property type="entry name" value="ABM_dom"/>
</dbReference>
<comment type="caution">
    <text evidence="2">The sequence shown here is derived from an EMBL/GenBank/DDBJ whole genome shotgun (WGS) entry which is preliminary data.</text>
</comment>
<protein>
    <submittedName>
        <fullName evidence="2">Antibiotic biosynthesis monooxygenase</fullName>
    </submittedName>
</protein>
<organism evidence="2 3">
    <name type="scientific">Allokutzneria oryzae</name>
    <dbReference type="NCBI Taxonomy" id="1378989"/>
    <lineage>
        <taxon>Bacteria</taxon>
        <taxon>Bacillati</taxon>
        <taxon>Actinomycetota</taxon>
        <taxon>Actinomycetes</taxon>
        <taxon>Pseudonocardiales</taxon>
        <taxon>Pseudonocardiaceae</taxon>
        <taxon>Allokutzneria</taxon>
    </lineage>
</organism>
<dbReference type="SUPFAM" id="SSF54909">
    <property type="entry name" value="Dimeric alpha+beta barrel"/>
    <property type="match status" value="1"/>
</dbReference>
<sequence>MNRSEERPDLTRPDAGTILVSRWNVSTPQHQRAAAEATLGEWDRADRPDAMLALYALLSLDGDHVLYYAQWTDDEAHEEFVRTKRPELVRRIDAGVPGIERPGLTRYRLHRSCRSDITTRPGLVVGVRFETDGPVAQKALADLVVERLEAERVPGMISANFHLSKDGTKVLNYAEWTDEDAYHAFTAGTVSPALRESIDEIPGVRPKLGELAQYRMYGSVVNIPAG</sequence>
<name>A0ABV6AC32_9PSEU</name>
<gene>
    <name evidence="2" type="ORF">ACFFQA_36490</name>
</gene>
<dbReference type="EMBL" id="JBHLZU010000034">
    <property type="protein sequence ID" value="MFB9909466.1"/>
    <property type="molecule type" value="Genomic_DNA"/>
</dbReference>
<evidence type="ECO:0000313" key="3">
    <source>
        <dbReference type="Proteomes" id="UP001589693"/>
    </source>
</evidence>
<dbReference type="Proteomes" id="UP001589693">
    <property type="component" value="Unassembled WGS sequence"/>
</dbReference>
<proteinExistence type="predicted"/>
<reference evidence="2 3" key="1">
    <citation type="submission" date="2024-09" db="EMBL/GenBank/DDBJ databases">
        <authorList>
            <person name="Sun Q."/>
            <person name="Mori K."/>
        </authorList>
    </citation>
    <scope>NUCLEOTIDE SEQUENCE [LARGE SCALE GENOMIC DNA]</scope>
    <source>
        <strain evidence="2 3">TBRC 7907</strain>
    </source>
</reference>
<dbReference type="InterPro" id="IPR011008">
    <property type="entry name" value="Dimeric_a/b-barrel"/>
</dbReference>
<keyword evidence="2" id="KW-0560">Oxidoreductase</keyword>
<dbReference type="RefSeq" id="WP_377862380.1">
    <property type="nucleotide sequence ID" value="NZ_JBHLZU010000034.1"/>
</dbReference>
<dbReference type="Pfam" id="PF03992">
    <property type="entry name" value="ABM"/>
    <property type="match status" value="1"/>
</dbReference>
<accession>A0ABV6AC32</accession>
<evidence type="ECO:0000313" key="2">
    <source>
        <dbReference type="EMBL" id="MFB9909466.1"/>
    </source>
</evidence>
<dbReference type="GO" id="GO:0004497">
    <property type="term" value="F:monooxygenase activity"/>
    <property type="evidence" value="ECO:0007669"/>
    <property type="project" value="UniProtKB-KW"/>
</dbReference>